<organism evidence="5 6">
    <name type="scientific">Adineta steineri</name>
    <dbReference type="NCBI Taxonomy" id="433720"/>
    <lineage>
        <taxon>Eukaryota</taxon>
        <taxon>Metazoa</taxon>
        <taxon>Spiralia</taxon>
        <taxon>Gnathifera</taxon>
        <taxon>Rotifera</taxon>
        <taxon>Eurotatoria</taxon>
        <taxon>Bdelloidea</taxon>
        <taxon>Adinetida</taxon>
        <taxon>Adinetidae</taxon>
        <taxon>Adineta</taxon>
    </lineage>
</organism>
<feature type="chain" id="PRO_5032350837" evidence="4">
    <location>
        <begin position="20"/>
        <end position="442"/>
    </location>
</feature>
<dbReference type="SUPFAM" id="SSF55895">
    <property type="entry name" value="Ribonuclease Rh-like"/>
    <property type="match status" value="1"/>
</dbReference>
<name>A0A813NLL5_9BILA</name>
<dbReference type="AlphaFoldDB" id="A0A813NLL5"/>
<dbReference type="EMBL" id="CAJNOG010000009">
    <property type="protein sequence ID" value="CAF0740570.1"/>
    <property type="molecule type" value="Genomic_DNA"/>
</dbReference>
<keyword evidence="3" id="KW-0812">Transmembrane</keyword>
<dbReference type="PANTHER" id="PTHR11240">
    <property type="entry name" value="RIBONUCLEASE T2"/>
    <property type="match status" value="1"/>
</dbReference>
<dbReference type="Proteomes" id="UP000663845">
    <property type="component" value="Unassembled WGS sequence"/>
</dbReference>
<comment type="caution">
    <text evidence="5">The sequence shown here is derived from an EMBL/GenBank/DDBJ whole genome shotgun (WGS) entry which is preliminary data.</text>
</comment>
<keyword evidence="3" id="KW-1133">Transmembrane helix</keyword>
<protein>
    <submittedName>
        <fullName evidence="5">Uncharacterized protein</fullName>
    </submittedName>
</protein>
<feature type="transmembrane region" description="Helical" evidence="3">
    <location>
        <begin position="397"/>
        <end position="420"/>
    </location>
</feature>
<sequence length="442" mass="50389">MTLFHQLFIVYCWIAYCLTRLNCLNIQCLDGPDFWCLNGTTESLCNFTNKTIGLCGYSNKRCQVKIGDSFCKSSPPAQQQSPFEFNGGLTGTDDDLFSYYSLSLYWPPSSCPAKYNETIDLLSYFCSPYTDIDQPGSERLALHGLWPTFSTKGNYQGWPQFCSSTKSDWSKCHIDGNLCPWKNMTSNDFTQGDYEYCLSVENVQECLIDPVEILEPERDRLKVLAPGYLGKRNLFINHEWTKHGSCCSSIFGHNISNYLTHMLDLVDMVTRPGSLTYEYIQRYAGEKIGLDYLLTIFNQTAIINCNSKCELEEIWMCMNRDDDSGLPNRLITCPPGARNAKEIWMCMNRDDDSGLPNRLITCPPGARNASDSCRKARCEYVFIPLRNHVGVNHTGDYYFSSILRNLLCFIFILILLKFLVSFCTSGTFLQTTSQSNCFVDQK</sequence>
<dbReference type="InterPro" id="IPR033130">
    <property type="entry name" value="RNase_T2_His_AS_2"/>
</dbReference>
<evidence type="ECO:0000256" key="4">
    <source>
        <dbReference type="SAM" id="SignalP"/>
    </source>
</evidence>
<evidence type="ECO:0000313" key="5">
    <source>
        <dbReference type="EMBL" id="CAF0740570.1"/>
    </source>
</evidence>
<reference evidence="5" key="1">
    <citation type="submission" date="2021-02" db="EMBL/GenBank/DDBJ databases">
        <authorList>
            <person name="Nowell W R."/>
        </authorList>
    </citation>
    <scope>NUCLEOTIDE SEQUENCE</scope>
</reference>
<dbReference type="InterPro" id="IPR001568">
    <property type="entry name" value="RNase_T2-like"/>
</dbReference>
<dbReference type="InterPro" id="IPR018188">
    <property type="entry name" value="RNase_T2_His_AS_1"/>
</dbReference>
<gene>
    <name evidence="5" type="ORF">JYZ213_LOCUS1844</name>
</gene>
<dbReference type="Pfam" id="PF00445">
    <property type="entry name" value="Ribonuclease_T2"/>
    <property type="match status" value="1"/>
</dbReference>
<feature type="signal peptide" evidence="4">
    <location>
        <begin position="1"/>
        <end position="19"/>
    </location>
</feature>
<keyword evidence="3" id="KW-0472">Membrane</keyword>
<dbReference type="GO" id="GO:0033897">
    <property type="term" value="F:ribonuclease T2 activity"/>
    <property type="evidence" value="ECO:0007669"/>
    <property type="project" value="InterPro"/>
</dbReference>
<evidence type="ECO:0000256" key="3">
    <source>
        <dbReference type="SAM" id="Phobius"/>
    </source>
</evidence>
<dbReference type="Gene3D" id="3.90.730.10">
    <property type="entry name" value="Ribonuclease T2-like"/>
    <property type="match status" value="1"/>
</dbReference>
<dbReference type="InterPro" id="IPR036430">
    <property type="entry name" value="RNase_T2-like_sf"/>
</dbReference>
<dbReference type="GO" id="GO:0003723">
    <property type="term" value="F:RNA binding"/>
    <property type="evidence" value="ECO:0007669"/>
    <property type="project" value="InterPro"/>
</dbReference>
<proteinExistence type="inferred from homology"/>
<evidence type="ECO:0000256" key="1">
    <source>
        <dbReference type="ARBA" id="ARBA00007469"/>
    </source>
</evidence>
<evidence type="ECO:0000313" key="6">
    <source>
        <dbReference type="Proteomes" id="UP000663845"/>
    </source>
</evidence>
<dbReference type="GO" id="GO:0006401">
    <property type="term" value="P:RNA catabolic process"/>
    <property type="evidence" value="ECO:0007669"/>
    <property type="project" value="UniProtKB-ARBA"/>
</dbReference>
<accession>A0A813NLL5</accession>
<dbReference type="PROSITE" id="PS00531">
    <property type="entry name" value="RNASE_T2_2"/>
    <property type="match status" value="1"/>
</dbReference>
<comment type="similarity">
    <text evidence="1 2">Belongs to the RNase T2 family.</text>
</comment>
<dbReference type="PANTHER" id="PTHR11240:SF22">
    <property type="entry name" value="RIBONUCLEASE T2"/>
    <property type="match status" value="1"/>
</dbReference>
<evidence type="ECO:0000256" key="2">
    <source>
        <dbReference type="RuleBase" id="RU004328"/>
    </source>
</evidence>
<dbReference type="PROSITE" id="PS00530">
    <property type="entry name" value="RNASE_T2_1"/>
    <property type="match status" value="1"/>
</dbReference>
<keyword evidence="4" id="KW-0732">Signal</keyword>